<dbReference type="Gene3D" id="3.30.160.20">
    <property type="match status" value="2"/>
</dbReference>
<protein>
    <recommendedName>
        <fullName evidence="4">DRBM domain-containing protein</fullName>
    </recommendedName>
</protein>
<accession>A0AAD9N514</accession>
<dbReference type="GO" id="GO:0003725">
    <property type="term" value="F:double-stranded RNA binding"/>
    <property type="evidence" value="ECO:0007669"/>
    <property type="project" value="TreeGrafter"/>
</dbReference>
<reference evidence="5" key="1">
    <citation type="journal article" date="2023" name="Mol. Biol. Evol.">
        <title>Third-Generation Sequencing Reveals the Adaptive Role of the Epigenome in Three Deep-Sea Polychaetes.</title>
        <authorList>
            <person name="Perez M."/>
            <person name="Aroh O."/>
            <person name="Sun Y."/>
            <person name="Lan Y."/>
            <person name="Juniper S.K."/>
            <person name="Young C.R."/>
            <person name="Angers B."/>
            <person name="Qian P.Y."/>
        </authorList>
    </citation>
    <scope>NUCLEOTIDE SEQUENCE</scope>
    <source>
        <strain evidence="5">P08H-3</strain>
    </source>
</reference>
<dbReference type="GO" id="GO:0005634">
    <property type="term" value="C:nucleus"/>
    <property type="evidence" value="ECO:0007669"/>
    <property type="project" value="TreeGrafter"/>
</dbReference>
<dbReference type="Proteomes" id="UP001208570">
    <property type="component" value="Unassembled WGS sequence"/>
</dbReference>
<feature type="region of interest" description="Disordered" evidence="3">
    <location>
        <begin position="27"/>
        <end position="46"/>
    </location>
</feature>
<dbReference type="AlphaFoldDB" id="A0AAD9N514"/>
<organism evidence="5 6">
    <name type="scientific">Paralvinella palmiformis</name>
    <dbReference type="NCBI Taxonomy" id="53620"/>
    <lineage>
        <taxon>Eukaryota</taxon>
        <taxon>Metazoa</taxon>
        <taxon>Spiralia</taxon>
        <taxon>Lophotrochozoa</taxon>
        <taxon>Annelida</taxon>
        <taxon>Polychaeta</taxon>
        <taxon>Sedentaria</taxon>
        <taxon>Canalipalpata</taxon>
        <taxon>Terebellida</taxon>
        <taxon>Terebelliformia</taxon>
        <taxon>Alvinellidae</taxon>
        <taxon>Paralvinella</taxon>
    </lineage>
</organism>
<dbReference type="PANTHER" id="PTHR46205:SF3">
    <property type="entry name" value="LOQUACIOUS, ISOFORM B"/>
    <property type="match status" value="1"/>
</dbReference>
<dbReference type="GO" id="GO:0035197">
    <property type="term" value="F:siRNA binding"/>
    <property type="evidence" value="ECO:0007669"/>
    <property type="project" value="TreeGrafter"/>
</dbReference>
<dbReference type="GO" id="GO:0070920">
    <property type="term" value="P:regulation of regulatory ncRNA processing"/>
    <property type="evidence" value="ECO:0007669"/>
    <property type="project" value="TreeGrafter"/>
</dbReference>
<dbReference type="EMBL" id="JAODUP010000265">
    <property type="protein sequence ID" value="KAK2154554.1"/>
    <property type="molecule type" value="Genomic_DNA"/>
</dbReference>
<dbReference type="Pfam" id="PF00035">
    <property type="entry name" value="dsrm"/>
    <property type="match status" value="2"/>
</dbReference>
<dbReference type="GO" id="GO:0030422">
    <property type="term" value="P:siRNA processing"/>
    <property type="evidence" value="ECO:0007669"/>
    <property type="project" value="TreeGrafter"/>
</dbReference>
<keyword evidence="6" id="KW-1185">Reference proteome</keyword>
<evidence type="ECO:0000313" key="6">
    <source>
        <dbReference type="Proteomes" id="UP001208570"/>
    </source>
</evidence>
<feature type="compositionally biased region" description="Polar residues" evidence="3">
    <location>
        <begin position="27"/>
        <end position="42"/>
    </location>
</feature>
<proteinExistence type="predicted"/>
<gene>
    <name evidence="5" type="ORF">LSH36_265g01029</name>
</gene>
<sequence>MFRGVLKRWFIQAAEDSPIFTGDDSIWQQHKQTPKSPSSVSQPDVHPKDAISILNELYRGPTYELGQRESPDSMVTATLNLEGQVFKAEGHNKKEAKQEVARRALDSLKAQGIFQMREKEQFEAKKRKMKNSQVRWQEMKQEQNVPLQVKIELSEQRDRKNIPLLKNAIMTLNDRFKALPYNIISETGSMYSKTFTICVTVQGKNFIGSGRTKQKAKLVAAEKALRAFDWWTDEDEKTKRAIEEQELHQQISKLKCTFVDFHLEGGETQPVSVVKVEGQGHGRRGAGTSNYGQAVNRFGDLDIRANQWGRGGHGAVKGRGQYKTGGRGSGYMNFTKFQSGGTLYNKPNKPSSSYWSNAPTSSGNHSQPMGTQSSSVASYDFSGQYSRFGYSGDMLHGSYPDYSNMTNSGDTLHNYGNSAGGSSYY</sequence>
<dbReference type="GO" id="GO:0005737">
    <property type="term" value="C:cytoplasm"/>
    <property type="evidence" value="ECO:0007669"/>
    <property type="project" value="TreeGrafter"/>
</dbReference>
<evidence type="ECO:0000256" key="1">
    <source>
        <dbReference type="ARBA" id="ARBA00022884"/>
    </source>
</evidence>
<name>A0AAD9N514_9ANNE</name>
<dbReference type="PANTHER" id="PTHR46205">
    <property type="entry name" value="LOQUACIOUS, ISOFORM B"/>
    <property type="match status" value="1"/>
</dbReference>
<dbReference type="InterPro" id="IPR051247">
    <property type="entry name" value="RLC_Component"/>
</dbReference>
<feature type="domain" description="DRBM" evidence="4">
    <location>
        <begin position="181"/>
        <end position="230"/>
    </location>
</feature>
<evidence type="ECO:0000259" key="4">
    <source>
        <dbReference type="PROSITE" id="PS50137"/>
    </source>
</evidence>
<dbReference type="InterPro" id="IPR014720">
    <property type="entry name" value="dsRBD_dom"/>
</dbReference>
<evidence type="ECO:0000256" key="2">
    <source>
        <dbReference type="PROSITE-ProRule" id="PRU00266"/>
    </source>
</evidence>
<evidence type="ECO:0000313" key="5">
    <source>
        <dbReference type="EMBL" id="KAK2154554.1"/>
    </source>
</evidence>
<comment type="caution">
    <text evidence="5">The sequence shown here is derived from an EMBL/GenBank/DDBJ whole genome shotgun (WGS) entry which is preliminary data.</text>
</comment>
<evidence type="ECO:0000256" key="3">
    <source>
        <dbReference type="SAM" id="MobiDB-lite"/>
    </source>
</evidence>
<dbReference type="CDD" id="cd00048">
    <property type="entry name" value="DSRM_SF"/>
    <property type="match status" value="1"/>
</dbReference>
<keyword evidence="1 2" id="KW-0694">RNA-binding</keyword>
<dbReference type="GO" id="GO:0070578">
    <property type="term" value="C:RISC-loading complex"/>
    <property type="evidence" value="ECO:0007669"/>
    <property type="project" value="TreeGrafter"/>
</dbReference>
<dbReference type="SUPFAM" id="SSF54768">
    <property type="entry name" value="dsRNA-binding domain-like"/>
    <property type="match status" value="2"/>
</dbReference>
<dbReference type="SMART" id="SM00358">
    <property type="entry name" value="DSRM"/>
    <property type="match status" value="2"/>
</dbReference>
<dbReference type="GO" id="GO:0016442">
    <property type="term" value="C:RISC complex"/>
    <property type="evidence" value="ECO:0007669"/>
    <property type="project" value="TreeGrafter"/>
</dbReference>
<feature type="domain" description="DRBM" evidence="4">
    <location>
        <begin position="46"/>
        <end position="110"/>
    </location>
</feature>
<feature type="region of interest" description="Disordered" evidence="3">
    <location>
        <begin position="348"/>
        <end position="376"/>
    </location>
</feature>
<dbReference type="PROSITE" id="PS50137">
    <property type="entry name" value="DS_RBD"/>
    <property type="match status" value="2"/>
</dbReference>